<dbReference type="RefSeq" id="WP_222263451.1">
    <property type="nucleotide sequence ID" value="NZ_JAAXEB010000027.1"/>
</dbReference>
<feature type="domain" description="TniQ" evidence="1">
    <location>
        <begin position="30"/>
        <end position="161"/>
    </location>
</feature>
<protein>
    <submittedName>
        <fullName evidence="2">TniQ family protein</fullName>
    </submittedName>
</protein>
<proteinExistence type="predicted"/>
<evidence type="ECO:0000259" key="1">
    <source>
        <dbReference type="Pfam" id="PF06527"/>
    </source>
</evidence>
<reference evidence="2" key="1">
    <citation type="submission" date="2020-04" db="EMBL/GenBank/DDBJ databases">
        <title>Global-level population genomics supports evidence of horizontal gene transfer on evolution of Rhizobia in Lentils.</title>
        <authorList>
            <person name="Gai Y."/>
            <person name="Cook D."/>
            <person name="Riely B."/>
        </authorList>
    </citation>
    <scope>NUCLEOTIDE SEQUENCE</scope>
    <source>
        <strain evidence="2">Derici101B</strain>
    </source>
</reference>
<organism evidence="2 3">
    <name type="scientific">Rhizobium leguminosarum</name>
    <dbReference type="NCBI Taxonomy" id="384"/>
    <lineage>
        <taxon>Bacteria</taxon>
        <taxon>Pseudomonadati</taxon>
        <taxon>Pseudomonadota</taxon>
        <taxon>Alphaproteobacteria</taxon>
        <taxon>Hyphomicrobiales</taxon>
        <taxon>Rhizobiaceae</taxon>
        <taxon>Rhizobium/Agrobacterium group</taxon>
        <taxon>Rhizobium</taxon>
    </lineage>
</organism>
<accession>A0AAJ1A653</accession>
<name>A0AAJ1A653_RHILE</name>
<comment type="caution">
    <text evidence="2">The sequence shown here is derived from an EMBL/GenBank/DDBJ whole genome shotgun (WGS) entry which is preliminary data.</text>
</comment>
<evidence type="ECO:0000313" key="2">
    <source>
        <dbReference type="EMBL" id="MBY5628002.1"/>
    </source>
</evidence>
<dbReference type="EMBL" id="JAAXEP010000003">
    <property type="protein sequence ID" value="MBY5628002.1"/>
    <property type="molecule type" value="Genomic_DNA"/>
</dbReference>
<dbReference type="Pfam" id="PF06527">
    <property type="entry name" value="TniQ"/>
    <property type="match status" value="1"/>
</dbReference>
<dbReference type="Proteomes" id="UP000825699">
    <property type="component" value="Unassembled WGS sequence"/>
</dbReference>
<dbReference type="InterPro" id="IPR009492">
    <property type="entry name" value="TniQ"/>
</dbReference>
<gene>
    <name evidence="2" type="ORF">HFO42_07725</name>
</gene>
<sequence length="628" mass="70379">MGREQVEGQGQERHQIWSTSPMSRLFEIIKFNAGETVASYCSRLAAACGYRHARSFGADLGFLFQGVAIGSQEDIEKFAAVVGVPVSYLAHGIVTTDDRINIVAGQSLTRTFMQRQRLRFCPLCVFDDERQKGGRRGFRSFGRVDWLVKSIRCCEVHHVQLVTSEHAAPPMFIHDFAANLAQFGDVGGLVSNAEFLKPDRLQRYVKERLRGHQTEAAWLDSLPLYAAVRLCETVGATERHGTHFYTSSFDEREWSACADAGYDLLRGGENDFREHLRGQITRFYGRLSDMGGRSIFGRLYERIAHETDDKAYDPIRSIMRDIALDNLPLGPGDEFFGPVNERRLHSVQSASIEFGIHPKRLRKTLVNEGLIPVEDQSKTFERILLDAETMEKFALETKRSLDVPDAKAHLNAERVQFEMLVKHGLIGSLGGNGASAEIAVERRFSPSDLDSLLRRLQAAVTRADHDGLCDLRGVMKKAGCSFVEVIELVLGGTLTTVAWNADKTGLAAVRLDASEIKARTLGDDHGCFSLHQLQMLIPASTKIIKALIESGRLPAVQRRNPVKRNMQTVVEPDSLKAFMDEYLSLGNFATRRKTRTWNLKRDLDDAGIEPIFVAAEMPFYLKSDIERM</sequence>
<evidence type="ECO:0000313" key="3">
    <source>
        <dbReference type="Proteomes" id="UP000825699"/>
    </source>
</evidence>
<dbReference type="AlphaFoldDB" id="A0AAJ1A653"/>